<dbReference type="PANTHER" id="PTHR30221">
    <property type="entry name" value="SMALL-CONDUCTANCE MECHANOSENSITIVE CHANNEL"/>
    <property type="match status" value="1"/>
</dbReference>
<feature type="domain" description="Mechanosensitive ion channel MscS C-terminal" evidence="10">
    <location>
        <begin position="199"/>
        <end position="280"/>
    </location>
</feature>
<dbReference type="GO" id="GO:0008381">
    <property type="term" value="F:mechanosensitive monoatomic ion channel activity"/>
    <property type="evidence" value="ECO:0007669"/>
    <property type="project" value="InterPro"/>
</dbReference>
<evidence type="ECO:0000256" key="5">
    <source>
        <dbReference type="ARBA" id="ARBA00022989"/>
    </source>
</evidence>
<evidence type="ECO:0000256" key="3">
    <source>
        <dbReference type="ARBA" id="ARBA00022475"/>
    </source>
</evidence>
<dbReference type="SUPFAM" id="SSF82689">
    <property type="entry name" value="Mechanosensitive channel protein MscS (YggB), C-terminal domain"/>
    <property type="match status" value="1"/>
</dbReference>
<dbReference type="Gene3D" id="1.10.287.1260">
    <property type="match status" value="1"/>
</dbReference>
<dbReference type="Proteomes" id="UP000587415">
    <property type="component" value="Unassembled WGS sequence"/>
</dbReference>
<keyword evidence="5 7" id="KW-1133">Transmembrane helix</keyword>
<evidence type="ECO:0000256" key="2">
    <source>
        <dbReference type="ARBA" id="ARBA00008017"/>
    </source>
</evidence>
<comment type="function">
    <text evidence="7">Mechanosensitive channel that participates in the regulation of osmotic pressure changes within the cell, opening in response to stretch forces in the membrane lipid bilayer, without the need for other proteins. Contributes to normal resistance to hypoosmotic shock. Forms an ion channel of 1.0 nanosiemens conductance with a slight preference for anions.</text>
</comment>
<dbReference type="GO" id="GO:0005886">
    <property type="term" value="C:plasma membrane"/>
    <property type="evidence" value="ECO:0007669"/>
    <property type="project" value="UniProtKB-SubCell"/>
</dbReference>
<evidence type="ECO:0000256" key="1">
    <source>
        <dbReference type="ARBA" id="ARBA00004651"/>
    </source>
</evidence>
<keyword evidence="7" id="KW-0406">Ion transport</keyword>
<dbReference type="InterPro" id="IPR011014">
    <property type="entry name" value="MscS_channel_TM-2"/>
</dbReference>
<name>A0A7X6BQG8_9CAUL</name>
<dbReference type="Pfam" id="PF21088">
    <property type="entry name" value="MS_channel_1st"/>
    <property type="match status" value="1"/>
</dbReference>
<dbReference type="Pfam" id="PF21082">
    <property type="entry name" value="MS_channel_3rd"/>
    <property type="match status" value="1"/>
</dbReference>
<evidence type="ECO:0000259" key="9">
    <source>
        <dbReference type="Pfam" id="PF00924"/>
    </source>
</evidence>
<dbReference type="SUPFAM" id="SSF50182">
    <property type="entry name" value="Sm-like ribonucleoproteins"/>
    <property type="match status" value="1"/>
</dbReference>
<evidence type="ECO:0000259" key="10">
    <source>
        <dbReference type="Pfam" id="PF21082"/>
    </source>
</evidence>
<feature type="domain" description="Mechanosensitive ion channel transmembrane helices 2/3" evidence="11">
    <location>
        <begin position="84"/>
        <end position="124"/>
    </location>
</feature>
<dbReference type="InterPro" id="IPR010920">
    <property type="entry name" value="LSM_dom_sf"/>
</dbReference>
<dbReference type="AlphaFoldDB" id="A0A7X6BQG8"/>
<dbReference type="EMBL" id="JAATJM010000002">
    <property type="protein sequence ID" value="NJC42606.1"/>
    <property type="molecule type" value="Genomic_DNA"/>
</dbReference>
<sequence length="328" mass="34698">MSSLPLPLTNVVAAGQKAAAVDAAMITKLTDMAGDFAINLAVALLILVVTVFASRWASRLTRRALSKVRGFRHDPTVLSFAVQVVRVLVLIIGFIAVLQRLGVQTTSIIAVLGAASLAVGLALQGTLSNVAAGVMLLILRPYRVGDLIDVGGRVGKVQRLDLFMTQMSDANNVKIVVPNSKVFGDTIMNLSGQKTRRMELKIGVGYGDNLNTARQALVGAASAHGKILPDPAPWAGVTALLDSSVEMTLQAWTKSEDYWQTRADVLQAAKEALDAAGVEIPFPHQVAVPYGDAEDVLPVVRVLKETDEDGRTSSDPSPGDAHVDSSEG</sequence>
<evidence type="ECO:0000313" key="12">
    <source>
        <dbReference type="EMBL" id="NJC42606.1"/>
    </source>
</evidence>
<dbReference type="InterPro" id="IPR008910">
    <property type="entry name" value="MSC_TM_helix"/>
</dbReference>
<dbReference type="InterPro" id="IPR023408">
    <property type="entry name" value="MscS_beta-dom_sf"/>
</dbReference>
<proteinExistence type="inferred from homology"/>
<feature type="region of interest" description="Disordered" evidence="8">
    <location>
        <begin position="304"/>
        <end position="328"/>
    </location>
</feature>
<dbReference type="InterPro" id="IPR006685">
    <property type="entry name" value="MscS_channel_2nd"/>
</dbReference>
<dbReference type="PANTHER" id="PTHR30221:SF1">
    <property type="entry name" value="SMALL-CONDUCTANCE MECHANOSENSITIVE CHANNEL"/>
    <property type="match status" value="1"/>
</dbReference>
<dbReference type="InterPro" id="IPR045275">
    <property type="entry name" value="MscS_archaea/bacteria_type"/>
</dbReference>
<comment type="subunit">
    <text evidence="7">Homoheptamer.</text>
</comment>
<dbReference type="Pfam" id="PF05552">
    <property type="entry name" value="MS_channel_1st_1"/>
    <property type="match status" value="1"/>
</dbReference>
<evidence type="ECO:0000256" key="8">
    <source>
        <dbReference type="SAM" id="MobiDB-lite"/>
    </source>
</evidence>
<comment type="subcellular location">
    <subcellularLocation>
        <location evidence="7">Cell inner membrane</location>
        <topology evidence="7">Multi-pass membrane protein</topology>
    </subcellularLocation>
    <subcellularLocation>
        <location evidence="1">Cell membrane</location>
        <topology evidence="1">Multi-pass membrane protein</topology>
    </subcellularLocation>
</comment>
<feature type="transmembrane region" description="Helical" evidence="7">
    <location>
        <begin position="36"/>
        <end position="57"/>
    </location>
</feature>
<gene>
    <name evidence="12" type="ORF">GGQ87_002901</name>
</gene>
<evidence type="ECO:0000313" key="13">
    <source>
        <dbReference type="Proteomes" id="UP000587415"/>
    </source>
</evidence>
<evidence type="ECO:0000256" key="4">
    <source>
        <dbReference type="ARBA" id="ARBA00022692"/>
    </source>
</evidence>
<keyword evidence="7" id="KW-0813">Transport</keyword>
<accession>A0A7X6BQG8</accession>
<dbReference type="InterPro" id="IPR049142">
    <property type="entry name" value="MS_channel_1st"/>
</dbReference>
<keyword evidence="3" id="KW-1003">Cell membrane</keyword>
<evidence type="ECO:0000259" key="11">
    <source>
        <dbReference type="Pfam" id="PF21088"/>
    </source>
</evidence>
<feature type="transmembrane region" description="Helical" evidence="7">
    <location>
        <begin position="108"/>
        <end position="139"/>
    </location>
</feature>
<comment type="caution">
    <text evidence="7">Lacks conserved residue(s) required for the propagation of feature annotation.</text>
</comment>
<reference evidence="12 13" key="1">
    <citation type="submission" date="2020-03" db="EMBL/GenBank/DDBJ databases">
        <title>Genomic Encyclopedia of Type Strains, Phase IV (KMG-IV): sequencing the most valuable type-strain genomes for metagenomic binning, comparative biology and taxonomic classification.</title>
        <authorList>
            <person name="Goeker M."/>
        </authorList>
    </citation>
    <scope>NUCLEOTIDE SEQUENCE [LARGE SCALE GENOMIC DNA]</scope>
    <source>
        <strain evidence="12 13">DSM 4736</strain>
    </source>
</reference>
<dbReference type="SUPFAM" id="SSF82861">
    <property type="entry name" value="Mechanosensitive channel protein MscS (YggB), transmembrane region"/>
    <property type="match status" value="1"/>
</dbReference>
<dbReference type="Gene3D" id="2.30.30.60">
    <property type="match status" value="1"/>
</dbReference>
<comment type="similarity">
    <text evidence="2 7">Belongs to the MscS (TC 1.A.23) family.</text>
</comment>
<feature type="domain" description="Mechanosensitive ion channel MscS" evidence="9">
    <location>
        <begin position="126"/>
        <end position="191"/>
    </location>
</feature>
<feature type="transmembrane region" description="Helical" evidence="7">
    <location>
        <begin position="77"/>
        <end position="96"/>
    </location>
</feature>
<keyword evidence="13" id="KW-1185">Reference proteome</keyword>
<organism evidence="12 13">
    <name type="scientific">Brevundimonas alba</name>
    <dbReference type="NCBI Taxonomy" id="74314"/>
    <lineage>
        <taxon>Bacteria</taxon>
        <taxon>Pseudomonadati</taxon>
        <taxon>Pseudomonadota</taxon>
        <taxon>Alphaproteobacteria</taxon>
        <taxon>Caulobacterales</taxon>
        <taxon>Caulobacteraceae</taxon>
        <taxon>Brevundimonas</taxon>
    </lineage>
</organism>
<evidence type="ECO:0000256" key="6">
    <source>
        <dbReference type="ARBA" id="ARBA00023136"/>
    </source>
</evidence>
<keyword evidence="7" id="KW-0997">Cell inner membrane</keyword>
<dbReference type="InterPro" id="IPR011066">
    <property type="entry name" value="MscS_channel_C_sf"/>
</dbReference>
<evidence type="ECO:0000256" key="7">
    <source>
        <dbReference type="RuleBase" id="RU369025"/>
    </source>
</evidence>
<keyword evidence="4 7" id="KW-0812">Transmembrane</keyword>
<dbReference type="Pfam" id="PF00924">
    <property type="entry name" value="MS_channel_2nd"/>
    <property type="match status" value="1"/>
</dbReference>
<keyword evidence="7" id="KW-0407">Ion channel</keyword>
<comment type="caution">
    <text evidence="12">The sequence shown here is derived from an EMBL/GenBank/DDBJ whole genome shotgun (WGS) entry which is preliminary data.</text>
</comment>
<dbReference type="Gene3D" id="3.30.70.100">
    <property type="match status" value="1"/>
</dbReference>
<dbReference type="InterPro" id="IPR049278">
    <property type="entry name" value="MS_channel_C"/>
</dbReference>
<protein>
    <recommendedName>
        <fullName evidence="7">Small-conductance mechanosensitive channel</fullName>
    </recommendedName>
</protein>
<dbReference type="RefSeq" id="WP_168048923.1">
    <property type="nucleotide sequence ID" value="NZ_JAATJM010000002.1"/>
</dbReference>
<keyword evidence="6 7" id="KW-0472">Membrane</keyword>